<dbReference type="AlphaFoldDB" id="A0A1D8P804"/>
<evidence type="ECO:0000313" key="2">
    <source>
        <dbReference type="Proteomes" id="UP000176050"/>
    </source>
</evidence>
<reference evidence="1 2" key="1">
    <citation type="submission" date="2016-10" db="EMBL/GenBank/DDBJ databases">
        <title>Lutibacter sp. LPB0138, isolated from marine gastropod.</title>
        <authorList>
            <person name="Kim E."/>
            <person name="Yi H."/>
        </authorList>
    </citation>
    <scope>NUCLEOTIDE SEQUENCE [LARGE SCALE GENOMIC DNA]</scope>
    <source>
        <strain evidence="1 2">LPB0138</strain>
    </source>
</reference>
<name>A0A1D8P804_9FLAO</name>
<dbReference type="EMBL" id="CP017478">
    <property type="protein sequence ID" value="AOW20705.1"/>
    <property type="molecule type" value="Genomic_DNA"/>
</dbReference>
<organism evidence="1 2">
    <name type="scientific">Urechidicola croceus</name>
    <dbReference type="NCBI Taxonomy" id="1850246"/>
    <lineage>
        <taxon>Bacteria</taxon>
        <taxon>Pseudomonadati</taxon>
        <taxon>Bacteroidota</taxon>
        <taxon>Flavobacteriia</taxon>
        <taxon>Flavobacteriales</taxon>
        <taxon>Flavobacteriaceae</taxon>
        <taxon>Urechidicola</taxon>
    </lineage>
</organism>
<sequence>MNKGTSRDLRSNKALDANYISIDERSILDMVRYTMDFSKSINFYNHGETRVHNWTPFFLNNPAFIIASITATDIKKFRIKNDKIIYESYNITNEKKAVLAINNILEMVHFSTNWLDLFQKAAYDGSLVNEIENLLKSLTRKIEVIKKWIQDLVKQEKHESELETLVLSYQSLQKKLSISKIDNTLESNNSDTPKIEYISETFEHIYRKILFIKEKATNEFEKEILTKNNHAPHIGLLLTFFKLFKYLQSDINLLTKKHLDYYYKNLLQQKRKSTNSYEAQLSIKLDQEIDKVVLKKGDKFNFILEDDIEHEFSLIEETEINTAEISDIRTLFKSDYQPYSSKFDEDDFMINILYESNLNEHIHNNQEKNKTKKEKFFSVFGDKTSRSDESLTNHCDVGLVVSSPSLILEKGIQKVELIFNMERVFEEGADGMFDKKSIEMFNRLVQQQSRNKKTFQKEDFERKKKGVISKFLRDAFVIFITTSDGWKQLDSFSISLDDSKTCLDIGFHLKNDNERLVIYNSEIHEGNYKVKWPCIKIILNNETQYHAYKFLENCVLKNIQIKTSVSEVETLKLTNSLGNLDNSIPFSPFGPTPMVGSFLRIQNPLIFQKNLSNLKITLNWIGLPQSKYGFREYYKSYPFDIDNDSFRANITQKRNNFNDKGQIINLFDVDNRDLLIDKKEEKIFLEKSNFNNRIEIENDQVVENEDSLFIVLTSPEEMAFGHHVFNELYAEAAIKKSRFRRKLVEIPKQPYTPIIEKLTLQYSNASKEIMLRKQDENSSDIKLIHLYPFGHVQVFPGPIKASSFFLPQIKYKGNLLLGLKNIKPNDIVSLGFELIPAVYIHSSIQTPKVKWYYLLNNEWEPIGNLLLDDGTNNLIKSGIIKIRIPDVIQFDNTRLPNNKFWIRACYNGQEEINSKIKKIYTQAISVRSTNDKKEFVEFSTESKPKKITILNKKGINSIRGPFDYKINESFETESSFYSRASEQLRHKNKIVTCWDAERIILDKFSQVDKVRVYSRNNYPNEITKGSTLQVVLIPKYIKENRNTDVKNNISYPIFDEVKKYLSKFVSPFVSISVSNPVYEQLKVKCKVKFDNFQKSGQLIKLLNDELVDFLTPGSENTIINKGFDDSISKTVILNFIESRPYVNYVTGFSVLQLIEIQERYKIIDTALIDKIEELRTISAYAILTSVPKHNISAIDDELSLEPKPSGVQDLSVESDFVIIEGKDVDFF</sequence>
<proteinExistence type="predicted"/>
<dbReference type="OrthoDB" id="9762853at2"/>
<evidence type="ECO:0008006" key="3">
    <source>
        <dbReference type="Google" id="ProtNLM"/>
    </source>
</evidence>
<dbReference type="Proteomes" id="UP000176050">
    <property type="component" value="Chromosome"/>
</dbReference>
<dbReference type="RefSeq" id="WP_070236878.1">
    <property type="nucleotide sequence ID" value="NZ_CP017478.1"/>
</dbReference>
<dbReference type="KEGG" id="lul:LPB138_08460"/>
<dbReference type="STRING" id="1850246.LPB138_08460"/>
<gene>
    <name evidence="1" type="ORF">LPB138_08460</name>
</gene>
<evidence type="ECO:0000313" key="1">
    <source>
        <dbReference type="EMBL" id="AOW20705.1"/>
    </source>
</evidence>
<keyword evidence="2" id="KW-1185">Reference proteome</keyword>
<protein>
    <recommendedName>
        <fullName evidence="3">Baseplate protein J-like domain-containing protein</fullName>
    </recommendedName>
</protein>
<accession>A0A1D8P804</accession>